<evidence type="ECO:0000256" key="6">
    <source>
        <dbReference type="ARBA" id="ARBA00022723"/>
    </source>
</evidence>
<evidence type="ECO:0000313" key="15">
    <source>
        <dbReference type="Proteomes" id="UP000199607"/>
    </source>
</evidence>
<evidence type="ECO:0000256" key="9">
    <source>
        <dbReference type="ARBA" id="ARBA00022833"/>
    </source>
</evidence>
<comment type="catalytic activity">
    <reaction evidence="1">
        <text>S-ubiquitinyl-[E2 ubiquitin-conjugating enzyme]-L-cysteine + [acceptor protein]-L-lysine = [E2 ubiquitin-conjugating enzyme]-L-cysteine + N(6)-ubiquitinyl-[acceptor protein]-L-lysine.</text>
        <dbReference type="EC" id="2.3.2.27"/>
    </reaction>
</comment>
<gene>
    <name evidence="14" type="ORF">SAMN04487950_2957</name>
</gene>
<evidence type="ECO:0000256" key="3">
    <source>
        <dbReference type="ARBA" id="ARBA00012483"/>
    </source>
</evidence>
<accession>A0A1I4G1I2</accession>
<evidence type="ECO:0000256" key="7">
    <source>
        <dbReference type="ARBA" id="ARBA00022771"/>
    </source>
</evidence>
<keyword evidence="4" id="KW-0808">Transferase</keyword>
<keyword evidence="14" id="KW-0436">Ligase</keyword>
<dbReference type="GO" id="GO:0016567">
    <property type="term" value="P:protein ubiquitination"/>
    <property type="evidence" value="ECO:0007669"/>
    <property type="project" value="InterPro"/>
</dbReference>
<name>A0A1I4G1I2_9EURY</name>
<keyword evidence="9" id="KW-0862">Zinc</keyword>
<comment type="subcellular location">
    <subcellularLocation>
        <location evidence="2">Membrane</location>
        <topology evidence="2">Multi-pass membrane protein</topology>
    </subcellularLocation>
</comment>
<reference evidence="15" key="1">
    <citation type="submission" date="2016-10" db="EMBL/GenBank/DDBJ databases">
        <authorList>
            <person name="Varghese N."/>
            <person name="Submissions S."/>
        </authorList>
    </citation>
    <scope>NUCLEOTIDE SEQUENCE [LARGE SCALE GENOMIC DNA]</scope>
    <source>
        <strain evidence="15">CGMCC 1.7738</strain>
    </source>
</reference>
<keyword evidence="7" id="KW-0863">Zinc-finger</keyword>
<sequence length="270" mass="29380">MQLQVLPFLGIQTLVAVAFVAIGGYVAFRSLRYSLLAVRLLRTTQVPVRELMEETDRQVALVGTAEAATDHDPLVGPFSGRPSLVVGYEVKEERTSHDANTNTTRRTWKTIDEAWASVPFVLDDGTASVRVDPSEAQYSIRLDESTRVAGGRTPPERIRSFIETNERVDSEEGGFDVGPIRLSTGRDRKYVEYRVEPGDEVCVLGTPQRARGDVGQVNAVVAGGSPFVVVDDDPRSAALRMVGGSLLPVVFGGFFAVVGLLLLFRGALFL</sequence>
<evidence type="ECO:0000256" key="1">
    <source>
        <dbReference type="ARBA" id="ARBA00000900"/>
    </source>
</evidence>
<keyword evidence="11 12" id="KW-0472">Membrane</keyword>
<dbReference type="RefSeq" id="WP_089870179.1">
    <property type="nucleotide sequence ID" value="NZ_FOTC01000003.1"/>
</dbReference>
<evidence type="ECO:0000256" key="10">
    <source>
        <dbReference type="ARBA" id="ARBA00022989"/>
    </source>
</evidence>
<feature type="transmembrane region" description="Helical" evidence="12">
    <location>
        <begin position="6"/>
        <end position="28"/>
    </location>
</feature>
<keyword evidence="8" id="KW-0833">Ubl conjugation pathway</keyword>
<organism evidence="14 15">
    <name type="scientific">Halogranum rubrum</name>
    <dbReference type="NCBI Taxonomy" id="553466"/>
    <lineage>
        <taxon>Archaea</taxon>
        <taxon>Methanobacteriati</taxon>
        <taxon>Methanobacteriota</taxon>
        <taxon>Stenosarchaea group</taxon>
        <taxon>Halobacteria</taxon>
        <taxon>Halobacteriales</taxon>
        <taxon>Haloferacaceae</taxon>
    </lineage>
</organism>
<evidence type="ECO:0000256" key="11">
    <source>
        <dbReference type="ARBA" id="ARBA00023136"/>
    </source>
</evidence>
<proteinExistence type="predicted"/>
<dbReference type="GO" id="GO:0016020">
    <property type="term" value="C:membrane"/>
    <property type="evidence" value="ECO:0007669"/>
    <property type="project" value="UniProtKB-SubCell"/>
</dbReference>
<evidence type="ECO:0000256" key="5">
    <source>
        <dbReference type="ARBA" id="ARBA00022692"/>
    </source>
</evidence>
<feature type="domain" description="E3 Ubiquitin ligase MUL1-like" evidence="13">
    <location>
        <begin position="93"/>
        <end position="229"/>
    </location>
</feature>
<dbReference type="STRING" id="553466.SAMN04487950_2957"/>
<dbReference type="Proteomes" id="UP000199607">
    <property type="component" value="Unassembled WGS sequence"/>
</dbReference>
<dbReference type="EC" id="2.3.2.27" evidence="3"/>
<feature type="transmembrane region" description="Helical" evidence="12">
    <location>
        <begin position="245"/>
        <end position="264"/>
    </location>
</feature>
<keyword evidence="5 12" id="KW-0812">Transmembrane</keyword>
<evidence type="ECO:0000313" key="14">
    <source>
        <dbReference type="EMBL" id="SFL23390.1"/>
    </source>
</evidence>
<evidence type="ECO:0000259" key="13">
    <source>
        <dbReference type="Pfam" id="PF12483"/>
    </source>
</evidence>
<dbReference type="EMBL" id="FOTC01000003">
    <property type="protein sequence ID" value="SFL23390.1"/>
    <property type="molecule type" value="Genomic_DNA"/>
</dbReference>
<keyword evidence="10 12" id="KW-1133">Transmembrane helix</keyword>
<evidence type="ECO:0000256" key="8">
    <source>
        <dbReference type="ARBA" id="ARBA00022786"/>
    </source>
</evidence>
<protein>
    <recommendedName>
        <fullName evidence="3">RING-type E3 ubiquitin transferase</fullName>
        <ecNumber evidence="3">2.3.2.27</ecNumber>
    </recommendedName>
</protein>
<dbReference type="GO" id="GO:0008270">
    <property type="term" value="F:zinc ion binding"/>
    <property type="evidence" value="ECO:0007669"/>
    <property type="project" value="UniProtKB-KW"/>
</dbReference>
<evidence type="ECO:0000256" key="2">
    <source>
        <dbReference type="ARBA" id="ARBA00004141"/>
    </source>
</evidence>
<evidence type="ECO:0000256" key="12">
    <source>
        <dbReference type="SAM" id="Phobius"/>
    </source>
</evidence>
<dbReference type="Pfam" id="PF12483">
    <property type="entry name" value="GIDE"/>
    <property type="match status" value="1"/>
</dbReference>
<dbReference type="InterPro" id="IPR022170">
    <property type="entry name" value="MUL1-like"/>
</dbReference>
<keyword evidence="6" id="KW-0479">Metal-binding</keyword>
<dbReference type="GO" id="GO:0016874">
    <property type="term" value="F:ligase activity"/>
    <property type="evidence" value="ECO:0007669"/>
    <property type="project" value="UniProtKB-KW"/>
</dbReference>
<dbReference type="GO" id="GO:0061630">
    <property type="term" value="F:ubiquitin protein ligase activity"/>
    <property type="evidence" value="ECO:0007669"/>
    <property type="project" value="UniProtKB-EC"/>
</dbReference>
<evidence type="ECO:0000256" key="4">
    <source>
        <dbReference type="ARBA" id="ARBA00022679"/>
    </source>
</evidence>
<keyword evidence="15" id="KW-1185">Reference proteome</keyword>
<dbReference type="AlphaFoldDB" id="A0A1I4G1I2"/>